<gene>
    <name evidence="1" type="ORF">MJO28_013896</name>
</gene>
<reference evidence="2" key="2">
    <citation type="journal article" date="2018" name="Mol. Plant Microbe Interact.">
        <title>Genome sequence resources for the wheat stripe rust pathogen (Puccinia striiformis f. sp. tritici) and the barley stripe rust pathogen (Puccinia striiformis f. sp. hordei).</title>
        <authorList>
            <person name="Xia C."/>
            <person name="Wang M."/>
            <person name="Yin C."/>
            <person name="Cornejo O.E."/>
            <person name="Hulbert S.H."/>
            <person name="Chen X."/>
        </authorList>
    </citation>
    <scope>NUCLEOTIDE SEQUENCE [LARGE SCALE GENOMIC DNA]</scope>
    <source>
        <strain evidence="2">93-210</strain>
    </source>
</reference>
<organism evidence="1 2">
    <name type="scientific">Puccinia striiformis f. sp. tritici</name>
    <dbReference type="NCBI Taxonomy" id="168172"/>
    <lineage>
        <taxon>Eukaryota</taxon>
        <taxon>Fungi</taxon>
        <taxon>Dikarya</taxon>
        <taxon>Basidiomycota</taxon>
        <taxon>Pucciniomycotina</taxon>
        <taxon>Pucciniomycetes</taxon>
        <taxon>Pucciniales</taxon>
        <taxon>Pucciniaceae</taxon>
        <taxon>Puccinia</taxon>
    </lineage>
</organism>
<comment type="caution">
    <text evidence="1">The sequence shown here is derived from an EMBL/GenBank/DDBJ whole genome shotgun (WGS) entry which is preliminary data.</text>
</comment>
<reference evidence="2" key="1">
    <citation type="journal article" date="2018" name="BMC Genomics">
        <title>Genomic insights into host adaptation between the wheat stripe rust pathogen (Puccinia striiformis f. sp. tritici) and the barley stripe rust pathogen (Puccinia striiformis f. sp. hordei).</title>
        <authorList>
            <person name="Xia C."/>
            <person name="Wang M."/>
            <person name="Yin C."/>
            <person name="Cornejo O.E."/>
            <person name="Hulbert S.H."/>
            <person name="Chen X."/>
        </authorList>
    </citation>
    <scope>NUCLEOTIDE SEQUENCE [LARGE SCALE GENOMIC DNA]</scope>
    <source>
        <strain evidence="2">93-210</strain>
    </source>
</reference>
<evidence type="ECO:0000313" key="1">
    <source>
        <dbReference type="EMBL" id="KAI7940244.1"/>
    </source>
</evidence>
<protein>
    <submittedName>
        <fullName evidence="1">Uncharacterized protein</fullName>
    </submittedName>
</protein>
<accession>A0ACC0DXS7</accession>
<evidence type="ECO:0000313" key="2">
    <source>
        <dbReference type="Proteomes" id="UP001060170"/>
    </source>
</evidence>
<name>A0ACC0DXS7_9BASI</name>
<sequence>MNIGAVLQQDPDCEPLTPSSNLEEYAKTVKTYTLKPIAHESHKLYKTEQNYPAQERELLAIIHALNYFRGYVEGSSILVGTDHKSLKYFKFQKEVNCRLEKFVDERELFNIHIISRPGSEQMAADALSRKPDCASDPDPPEVAESLFSLKLGSCRRRSLRTTPTIEDLDRKNSVLKDNELYRLWKDQPDLKVITDLDRAIKLAQETDGRLGHCNARDTSFQLKTEC</sequence>
<dbReference type="Proteomes" id="UP001060170">
    <property type="component" value="Chromosome 14"/>
</dbReference>
<proteinExistence type="predicted"/>
<reference evidence="1 2" key="3">
    <citation type="journal article" date="2022" name="Microbiol. Spectr.">
        <title>Folding features and dynamics of 3D genome architecture in plant fungal pathogens.</title>
        <authorList>
            <person name="Xia C."/>
        </authorList>
    </citation>
    <scope>NUCLEOTIDE SEQUENCE [LARGE SCALE GENOMIC DNA]</scope>
    <source>
        <strain evidence="1 2">93-210</strain>
    </source>
</reference>
<keyword evidence="2" id="KW-1185">Reference proteome</keyword>
<dbReference type="EMBL" id="CM045878">
    <property type="protein sequence ID" value="KAI7940244.1"/>
    <property type="molecule type" value="Genomic_DNA"/>
</dbReference>